<sequence length="190" mass="21978">MEQSINELETLLGSLKKNISELLPSFEETVEQQAEKLASKQKKELRRQFKIEQENAKSECRRIRHDTEERVKEIGRIMKKFALEFRRDHTSRLKAIAHRQITENKDGIENAITVATSQEGESGSLGEFQRSGMPENPPSIPDLPRCATCAKESVWLYICEACRITRYCDEKCQEKDWINHESSCVGLRHI</sequence>
<keyword evidence="3" id="KW-0862">Zinc</keyword>
<evidence type="ECO:0000256" key="2">
    <source>
        <dbReference type="ARBA" id="ARBA00022771"/>
    </source>
</evidence>
<dbReference type="Pfam" id="PF01753">
    <property type="entry name" value="zf-MYND"/>
    <property type="match status" value="1"/>
</dbReference>
<dbReference type="EMBL" id="CALNXI010003079">
    <property type="protein sequence ID" value="CAH3192071.1"/>
    <property type="molecule type" value="Genomic_DNA"/>
</dbReference>
<evidence type="ECO:0000256" key="5">
    <source>
        <dbReference type="SAM" id="MobiDB-lite"/>
    </source>
</evidence>
<keyword evidence="2 4" id="KW-0863">Zinc-finger</keyword>
<dbReference type="Gene3D" id="6.10.140.2220">
    <property type="match status" value="1"/>
</dbReference>
<reference evidence="7 8" key="1">
    <citation type="submission" date="2022-05" db="EMBL/GenBank/DDBJ databases">
        <authorList>
            <consortium name="Genoscope - CEA"/>
            <person name="William W."/>
        </authorList>
    </citation>
    <scope>NUCLEOTIDE SEQUENCE [LARGE SCALE GENOMIC DNA]</scope>
</reference>
<proteinExistence type="predicted"/>
<name>A0ABN8SK91_9CNID</name>
<dbReference type="PROSITE" id="PS01360">
    <property type="entry name" value="ZF_MYND_1"/>
    <property type="match status" value="1"/>
</dbReference>
<dbReference type="InterPro" id="IPR002893">
    <property type="entry name" value="Znf_MYND"/>
</dbReference>
<feature type="domain" description="MYND-type" evidence="6">
    <location>
        <begin position="146"/>
        <end position="184"/>
    </location>
</feature>
<gene>
    <name evidence="7" type="ORF">PEVE_00023184</name>
</gene>
<organism evidence="7 8">
    <name type="scientific">Porites evermanni</name>
    <dbReference type="NCBI Taxonomy" id="104178"/>
    <lineage>
        <taxon>Eukaryota</taxon>
        <taxon>Metazoa</taxon>
        <taxon>Cnidaria</taxon>
        <taxon>Anthozoa</taxon>
        <taxon>Hexacorallia</taxon>
        <taxon>Scleractinia</taxon>
        <taxon>Fungiina</taxon>
        <taxon>Poritidae</taxon>
        <taxon>Porites</taxon>
    </lineage>
</organism>
<accession>A0ABN8SK91</accession>
<evidence type="ECO:0000313" key="8">
    <source>
        <dbReference type="Proteomes" id="UP001159427"/>
    </source>
</evidence>
<dbReference type="PROSITE" id="PS50865">
    <property type="entry name" value="ZF_MYND_2"/>
    <property type="match status" value="1"/>
</dbReference>
<comment type="caution">
    <text evidence="7">The sequence shown here is derived from an EMBL/GenBank/DDBJ whole genome shotgun (WGS) entry which is preliminary data.</text>
</comment>
<evidence type="ECO:0000259" key="6">
    <source>
        <dbReference type="PROSITE" id="PS50865"/>
    </source>
</evidence>
<keyword evidence="1" id="KW-0479">Metal-binding</keyword>
<feature type="region of interest" description="Disordered" evidence="5">
    <location>
        <begin position="119"/>
        <end position="139"/>
    </location>
</feature>
<keyword evidence="8" id="KW-1185">Reference proteome</keyword>
<evidence type="ECO:0000313" key="7">
    <source>
        <dbReference type="EMBL" id="CAH3192071.1"/>
    </source>
</evidence>
<dbReference type="SUPFAM" id="SSF144232">
    <property type="entry name" value="HIT/MYND zinc finger-like"/>
    <property type="match status" value="1"/>
</dbReference>
<evidence type="ECO:0000256" key="4">
    <source>
        <dbReference type="PROSITE-ProRule" id="PRU00134"/>
    </source>
</evidence>
<dbReference type="Proteomes" id="UP001159427">
    <property type="component" value="Unassembled WGS sequence"/>
</dbReference>
<evidence type="ECO:0000256" key="3">
    <source>
        <dbReference type="ARBA" id="ARBA00022833"/>
    </source>
</evidence>
<evidence type="ECO:0000256" key="1">
    <source>
        <dbReference type="ARBA" id="ARBA00022723"/>
    </source>
</evidence>
<protein>
    <recommendedName>
        <fullName evidence="6">MYND-type domain-containing protein</fullName>
    </recommendedName>
</protein>